<sequence>MAHCDHVSWLELVEGNGGPFVSYGWRFAQVIQEMHAPEKQFPQLIFFIGRRQKNTALHQLCKSKYRPSDKRDAINLRADRNSVRSSHPRIFADWDPGRRGILPAFNSPKVCHRKEDIPVNWPTTSWQPHDLILARLAFLFCDVICIFADDIGGLEATISLLMTWANIGSSSSLPPHIRPRVLIVTGNTSNTEKILNDNDLFFNIRRGENASLFFSSFMDVKISNLPSNELSPDARYLRLDTELLFELHDARRIRETSGVMFSATHLNALFEDALQHTARDMLIPYNFIHASRKGNLLDGSIVSHLLMFTRQGIRAHVPYEAVASYIASAILMDAYPPSMHGARVISIDGGGIRGIVPLEILTMMQDVLGSELPVLNLTDFITGTSSGGIIALNMGKCQHSVKVSKEAFCQLAKQFFSQHQKNTNRFGRLFGTLFSDGMYDATNLEEVLVGHFGTMRMLSTPSTKVLGWKAAAISSTIDSGSPVLFTNYNSETPPGKKQGYSYVQTDMRDGPYVWQALLPSVNIAGKSYQDGGVRPQNNNPLLLGLSEIRRLWPTTPIPDVVVSLGTCSALMEHSPTVSRFRNVLMDGMLLRGYRSINSSYDGEESWKQVKNLFPAEVRSEQNFLRLNVPFPPGSRPSIDDAGAMDTLSQWVRRRVNMIDIEQTIIVLLLSSFFFELESQPEFHSGLFHCFGSIRCRASARAVIRLLSSLHTSRMDFYKDGVNLGLSLSEKDICDDCRRYCRPVRFFVRHLDEKISLSVQHRGSQRLLSQFPKTVQSFIDQQGLDCSFGLANHGIPLQIQCDTCEMKIKGEEITLCNCILSTGVPSTYGFVRPHHLH</sequence>
<dbReference type="Proteomes" id="UP000008142">
    <property type="component" value="Unassembled WGS sequence"/>
</dbReference>
<dbReference type="AlphaFoldDB" id="F0U9Q5"/>
<dbReference type="InterPro" id="IPR002641">
    <property type="entry name" value="PNPLA_dom"/>
</dbReference>
<dbReference type="OrthoDB" id="4187712at2759"/>
<name>F0U9Q5_AJEC8</name>
<dbReference type="HOGENOM" id="CLU_003059_1_1_1"/>
<dbReference type="Pfam" id="PF01734">
    <property type="entry name" value="Patatin"/>
    <property type="match status" value="1"/>
</dbReference>
<dbReference type="SUPFAM" id="SSF52151">
    <property type="entry name" value="FabD/lysophospholipase-like"/>
    <property type="match status" value="1"/>
</dbReference>
<evidence type="ECO:0000259" key="3">
    <source>
        <dbReference type="PROSITE" id="PS51635"/>
    </source>
</evidence>
<organism evidence="5">
    <name type="scientific">Ajellomyces capsulatus (strain H88)</name>
    <name type="common">Darling's disease fungus</name>
    <name type="synonym">Histoplasma capsulatum</name>
    <dbReference type="NCBI Taxonomy" id="544711"/>
    <lineage>
        <taxon>Eukaryota</taxon>
        <taxon>Fungi</taxon>
        <taxon>Dikarya</taxon>
        <taxon>Ascomycota</taxon>
        <taxon>Pezizomycotina</taxon>
        <taxon>Eurotiomycetes</taxon>
        <taxon>Eurotiomycetidae</taxon>
        <taxon>Onygenales</taxon>
        <taxon>Ajellomycetaceae</taxon>
        <taxon>Histoplasma</taxon>
    </lineage>
</organism>
<feature type="short sequence motif" description="DGA/G" evidence="2">
    <location>
        <begin position="530"/>
        <end position="532"/>
    </location>
</feature>
<dbReference type="Gene3D" id="3.40.1090.10">
    <property type="entry name" value="Cytosolic phospholipase A2 catalytic domain"/>
    <property type="match status" value="1"/>
</dbReference>
<gene>
    <name evidence="4" type="ORF">HCEG_01306</name>
</gene>
<protein>
    <submittedName>
        <fullName evidence="4">Phospholipase</fullName>
    </submittedName>
</protein>
<keyword evidence="2" id="KW-0442">Lipid degradation</keyword>
<dbReference type="PROSITE" id="PS51635">
    <property type="entry name" value="PNPLA"/>
    <property type="match status" value="1"/>
</dbReference>
<dbReference type="STRING" id="544711.F0U9Q5"/>
<evidence type="ECO:0000256" key="1">
    <source>
        <dbReference type="ARBA" id="ARBA00023098"/>
    </source>
</evidence>
<feature type="short sequence motif" description="GXSXG" evidence="2">
    <location>
        <begin position="383"/>
        <end position="387"/>
    </location>
</feature>
<feature type="active site" description="Nucleophile" evidence="2">
    <location>
        <position position="385"/>
    </location>
</feature>
<dbReference type="GO" id="GO:0016020">
    <property type="term" value="C:membrane"/>
    <property type="evidence" value="ECO:0007669"/>
    <property type="project" value="TreeGrafter"/>
</dbReference>
<reference evidence="5" key="1">
    <citation type="submission" date="2008-07" db="EMBL/GenBank/DDBJ databases">
        <title>Annotation of Ajellomyces capsulatus strain H88.</title>
        <authorList>
            <person name="Champion M."/>
            <person name="Cuomo C."/>
            <person name="Ma L.-J."/>
            <person name="Henn M.R."/>
            <person name="Sil A."/>
            <person name="Goldman B."/>
            <person name="Young S.K."/>
            <person name="Kodira C.D."/>
            <person name="Zeng Q."/>
            <person name="Koehrsen M."/>
            <person name="Alvarado L."/>
            <person name="Berlin A."/>
            <person name="Borenstein D."/>
            <person name="Chen Z."/>
            <person name="Engels R."/>
            <person name="Freedman E."/>
            <person name="Gellesch M."/>
            <person name="Goldberg J."/>
            <person name="Griggs A."/>
            <person name="Gujja S."/>
            <person name="Heiman D."/>
            <person name="Hepburn T."/>
            <person name="Howarth C."/>
            <person name="Jen D."/>
            <person name="Larson L."/>
            <person name="Lewis B."/>
            <person name="Mehta T."/>
            <person name="Park D."/>
            <person name="Pearson M."/>
            <person name="Roberts A."/>
            <person name="Saif S."/>
            <person name="Shea T."/>
            <person name="Shenoy N."/>
            <person name="Sisk P."/>
            <person name="Stolte C."/>
            <person name="Sykes S."/>
            <person name="Walk T."/>
            <person name="White J."/>
            <person name="Yandava C."/>
            <person name="Klein B."/>
            <person name="McEwen J.G."/>
            <person name="Puccia R."/>
            <person name="Goldman G.H."/>
            <person name="Felipe M.S."/>
            <person name="Nino-Vega G."/>
            <person name="San-Blas G."/>
            <person name="Taylor J."/>
            <person name="Mendoza L."/>
            <person name="Galagan J."/>
            <person name="Nusbaum C."/>
            <person name="Birren B."/>
        </authorList>
    </citation>
    <scope>NUCLEOTIDE SEQUENCE [LARGE SCALE GENOMIC DNA]</scope>
    <source>
        <strain evidence="5">H88</strain>
    </source>
</reference>
<proteinExistence type="predicted"/>
<accession>F0U9Q5</accession>
<keyword evidence="2" id="KW-0378">Hydrolase</keyword>
<evidence type="ECO:0000313" key="5">
    <source>
        <dbReference type="Proteomes" id="UP000008142"/>
    </source>
</evidence>
<dbReference type="PANTHER" id="PTHR24185:SF8">
    <property type="entry name" value="PNPLA DOMAIN-CONTAINING PROTEIN"/>
    <property type="match status" value="1"/>
</dbReference>
<feature type="short sequence motif" description="GXGXXG" evidence="2">
    <location>
        <begin position="349"/>
        <end position="354"/>
    </location>
</feature>
<evidence type="ECO:0000313" key="4">
    <source>
        <dbReference type="EMBL" id="EGC41944.1"/>
    </source>
</evidence>
<dbReference type="OMA" id="WESKAIW"/>
<dbReference type="VEuPathDB" id="FungiDB:I7I53_07002"/>
<keyword evidence="1 2" id="KW-0443">Lipid metabolism</keyword>
<dbReference type="EMBL" id="DS990636">
    <property type="protein sequence ID" value="EGC41944.1"/>
    <property type="molecule type" value="Genomic_DNA"/>
</dbReference>
<dbReference type="GO" id="GO:0019369">
    <property type="term" value="P:arachidonate metabolic process"/>
    <property type="evidence" value="ECO:0007669"/>
    <property type="project" value="TreeGrafter"/>
</dbReference>
<dbReference type="GO" id="GO:0016042">
    <property type="term" value="P:lipid catabolic process"/>
    <property type="evidence" value="ECO:0007669"/>
    <property type="project" value="UniProtKB-UniRule"/>
</dbReference>
<feature type="active site" description="Proton acceptor" evidence="2">
    <location>
        <position position="530"/>
    </location>
</feature>
<dbReference type="PANTHER" id="PTHR24185">
    <property type="entry name" value="CALCIUM-INDEPENDENT PHOSPHOLIPASE A2-GAMMA"/>
    <property type="match status" value="1"/>
</dbReference>
<dbReference type="InterPro" id="IPR016035">
    <property type="entry name" value="Acyl_Trfase/lysoPLipase"/>
</dbReference>
<dbReference type="GO" id="GO:0046486">
    <property type="term" value="P:glycerolipid metabolic process"/>
    <property type="evidence" value="ECO:0007669"/>
    <property type="project" value="UniProtKB-ARBA"/>
</dbReference>
<evidence type="ECO:0000256" key="2">
    <source>
        <dbReference type="PROSITE-ProRule" id="PRU01161"/>
    </source>
</evidence>
<dbReference type="CDD" id="cd07199">
    <property type="entry name" value="Pat17_PNPLA8_PNPLA9_like"/>
    <property type="match status" value="1"/>
</dbReference>
<feature type="domain" description="PNPLA" evidence="3">
    <location>
        <begin position="345"/>
        <end position="545"/>
    </location>
</feature>
<dbReference type="GO" id="GO:0047499">
    <property type="term" value="F:calcium-independent phospholipase A2 activity"/>
    <property type="evidence" value="ECO:0007669"/>
    <property type="project" value="TreeGrafter"/>
</dbReference>